<dbReference type="AlphaFoldDB" id="A0A246RJM1"/>
<dbReference type="SUPFAM" id="SSF53474">
    <property type="entry name" value="alpha/beta-Hydrolases"/>
    <property type="match status" value="1"/>
</dbReference>
<dbReference type="InterPro" id="IPR029058">
    <property type="entry name" value="AB_hydrolase_fold"/>
</dbReference>
<keyword evidence="1" id="KW-0378">Hydrolase</keyword>
<comment type="caution">
    <text evidence="1">The sequence shown here is derived from an EMBL/GenBank/DDBJ whole genome shotgun (WGS) entry which is preliminary data.</text>
</comment>
<accession>A0A246RJM1</accession>
<sequence>MDRRAVLVPGRGYDTHYPLFAYPGEGLRRAGFDVHEIGWQPPEGIGMDGAPPSVAMDWVAGQVAPTLETPTDLLVAKSLGTLAAPLAADRGLAAIWLTPLLHRPEVVAALDRASAPFLLVGGTADGAWDGAVARRLTPHVLEVPDADHGLLVPGPLARSAEVLGQVCTAVEEFVRLTWPG</sequence>
<dbReference type="GO" id="GO:0016787">
    <property type="term" value="F:hydrolase activity"/>
    <property type="evidence" value="ECO:0007669"/>
    <property type="project" value="UniProtKB-KW"/>
</dbReference>
<proteinExistence type="predicted"/>
<organism evidence="1 2">
    <name type="scientific">Micromonospora wenchangensis</name>
    <dbReference type="NCBI Taxonomy" id="1185415"/>
    <lineage>
        <taxon>Bacteria</taxon>
        <taxon>Bacillati</taxon>
        <taxon>Actinomycetota</taxon>
        <taxon>Actinomycetes</taxon>
        <taxon>Micromonosporales</taxon>
        <taxon>Micromonosporaceae</taxon>
        <taxon>Micromonospora</taxon>
    </lineage>
</organism>
<keyword evidence="2" id="KW-1185">Reference proteome</keyword>
<protein>
    <submittedName>
        <fullName evidence="1">Alpha/beta hydrolase</fullName>
    </submittedName>
</protein>
<dbReference type="Proteomes" id="UP000197174">
    <property type="component" value="Unassembled WGS sequence"/>
</dbReference>
<dbReference type="EMBL" id="MZMV01000039">
    <property type="protein sequence ID" value="OWV03883.1"/>
    <property type="molecule type" value="Genomic_DNA"/>
</dbReference>
<reference evidence="1 2" key="1">
    <citation type="submission" date="2017-03" db="EMBL/GenBank/DDBJ databases">
        <title>Whole genome sequence of Micromonospora wenchangensis, isolated from mangrove soil.</title>
        <authorList>
            <person name="Yang H."/>
        </authorList>
    </citation>
    <scope>NUCLEOTIDE SEQUENCE [LARGE SCALE GENOMIC DNA]</scope>
    <source>
        <strain evidence="1 2">CCTCC AA 2012002</strain>
    </source>
</reference>
<name>A0A246RJM1_9ACTN</name>
<dbReference type="RefSeq" id="WP_088645709.1">
    <property type="nucleotide sequence ID" value="NZ_CBDRBW010000001.1"/>
</dbReference>
<gene>
    <name evidence="1" type="ORF">B5D80_21465</name>
</gene>
<dbReference type="OrthoDB" id="70765at2"/>
<evidence type="ECO:0000313" key="2">
    <source>
        <dbReference type="Proteomes" id="UP000197174"/>
    </source>
</evidence>
<evidence type="ECO:0000313" key="1">
    <source>
        <dbReference type="EMBL" id="OWV03883.1"/>
    </source>
</evidence>
<dbReference type="Gene3D" id="3.40.50.1820">
    <property type="entry name" value="alpha/beta hydrolase"/>
    <property type="match status" value="1"/>
</dbReference>